<dbReference type="Pfam" id="PF03120">
    <property type="entry name" value="OB_DNA_ligase"/>
    <property type="match status" value="1"/>
</dbReference>
<dbReference type="SMART" id="SM00292">
    <property type="entry name" value="BRCT"/>
    <property type="match status" value="1"/>
</dbReference>
<comment type="cofactor">
    <cofactor evidence="12">
        <name>Mg(2+)</name>
        <dbReference type="ChEBI" id="CHEBI:18420"/>
    </cofactor>
    <cofactor evidence="12">
        <name>Mn(2+)</name>
        <dbReference type="ChEBI" id="CHEBI:29035"/>
    </cofactor>
</comment>
<feature type="domain" description="BRCT" evidence="14">
    <location>
        <begin position="623"/>
        <end position="701"/>
    </location>
</feature>
<keyword evidence="2 12" id="KW-0436">Ligase</keyword>
<keyword evidence="9 12" id="KW-0234">DNA repair</keyword>
<gene>
    <name evidence="12 15" type="primary">ligA</name>
    <name evidence="15" type="ORF">LMS43_05765</name>
</gene>
<dbReference type="InterPro" id="IPR041663">
    <property type="entry name" value="DisA/LigA_HHH"/>
</dbReference>
<dbReference type="SMART" id="SM00532">
    <property type="entry name" value="LIGANc"/>
    <property type="match status" value="1"/>
</dbReference>
<dbReference type="PANTHER" id="PTHR23389">
    <property type="entry name" value="CHROMOSOME TRANSMISSION FIDELITY FACTOR 18"/>
    <property type="match status" value="1"/>
</dbReference>
<comment type="similarity">
    <text evidence="12">Belongs to the NAD-dependent DNA ligase family. LigA subfamily.</text>
</comment>
<keyword evidence="16" id="KW-1185">Reference proteome</keyword>
<dbReference type="GO" id="GO:0003911">
    <property type="term" value="F:DNA ligase (NAD+) activity"/>
    <property type="evidence" value="ECO:0007669"/>
    <property type="project" value="UniProtKB-EC"/>
</dbReference>
<dbReference type="SMART" id="SM00278">
    <property type="entry name" value="HhH1"/>
    <property type="match status" value="4"/>
</dbReference>
<dbReference type="Gene3D" id="3.30.470.30">
    <property type="entry name" value="DNA ligase/mRNA capping enzyme"/>
    <property type="match status" value="1"/>
</dbReference>
<evidence type="ECO:0000256" key="10">
    <source>
        <dbReference type="ARBA" id="ARBA00023211"/>
    </source>
</evidence>
<feature type="binding site" evidence="12">
    <location>
        <position position="460"/>
    </location>
    <ligand>
        <name>Zn(2+)</name>
        <dbReference type="ChEBI" id="CHEBI:29105"/>
    </ligand>
</feature>
<evidence type="ECO:0000256" key="9">
    <source>
        <dbReference type="ARBA" id="ARBA00023204"/>
    </source>
</evidence>
<feature type="binding site" evidence="12">
    <location>
        <position position="179"/>
    </location>
    <ligand>
        <name>NAD(+)</name>
        <dbReference type="ChEBI" id="CHEBI:57540"/>
    </ligand>
</feature>
<dbReference type="EC" id="6.5.1.2" evidence="12 13"/>
<keyword evidence="10 12" id="KW-0464">Manganese</keyword>
<dbReference type="InterPro" id="IPR001679">
    <property type="entry name" value="DNA_ligase"/>
</dbReference>
<comment type="caution">
    <text evidence="12">Lacks conserved residue(s) required for the propagation of feature annotation.</text>
</comment>
<keyword evidence="4 12" id="KW-0479">Metal-binding</keyword>
<feature type="binding site" evidence="12">
    <location>
        <begin position="79"/>
        <end position="80"/>
    </location>
    <ligand>
        <name>NAD(+)</name>
        <dbReference type="ChEBI" id="CHEBI:57540"/>
    </ligand>
</feature>
<dbReference type="Pfam" id="PF12826">
    <property type="entry name" value="HHH_2"/>
    <property type="match status" value="1"/>
</dbReference>
<evidence type="ECO:0000256" key="7">
    <source>
        <dbReference type="ARBA" id="ARBA00022842"/>
    </source>
</evidence>
<dbReference type="SUPFAM" id="SSF50249">
    <property type="entry name" value="Nucleic acid-binding proteins"/>
    <property type="match status" value="1"/>
</dbReference>
<evidence type="ECO:0000256" key="8">
    <source>
        <dbReference type="ARBA" id="ARBA00023027"/>
    </source>
</evidence>
<keyword evidence="6 12" id="KW-0862">Zinc</keyword>
<dbReference type="InterPro" id="IPR012340">
    <property type="entry name" value="NA-bd_OB-fold"/>
</dbReference>
<comment type="function">
    <text evidence="1 12">DNA ligase that catalyzes the formation of phosphodiester linkages between 5'-phosphoryl and 3'-hydroxyl groups in double-stranded DNA using NAD as a coenzyme and as the energy source for the reaction. It is essential for DNA replication and repair of damaged DNA.</text>
</comment>
<evidence type="ECO:0000256" key="4">
    <source>
        <dbReference type="ARBA" id="ARBA00022723"/>
    </source>
</evidence>
<dbReference type="InterPro" id="IPR036420">
    <property type="entry name" value="BRCT_dom_sf"/>
</dbReference>
<evidence type="ECO:0000256" key="12">
    <source>
        <dbReference type="HAMAP-Rule" id="MF_01588"/>
    </source>
</evidence>
<dbReference type="InterPro" id="IPR033136">
    <property type="entry name" value="DNA_ligase_CS"/>
</dbReference>
<dbReference type="InterPro" id="IPR001357">
    <property type="entry name" value="BRCT_dom"/>
</dbReference>
<dbReference type="Pfam" id="PF14520">
    <property type="entry name" value="HHH_5"/>
    <property type="match status" value="1"/>
</dbReference>
<feature type="binding site" evidence="12">
    <location>
        <position position="318"/>
    </location>
    <ligand>
        <name>NAD(+)</name>
        <dbReference type="ChEBI" id="CHEBI:57540"/>
    </ligand>
</feature>
<dbReference type="RefSeq" id="WP_266124495.1">
    <property type="nucleotide sequence ID" value="NZ_JAJHNU010000001.1"/>
</dbReference>
<feature type="binding site" evidence="12">
    <location>
        <position position="117"/>
    </location>
    <ligand>
        <name>NAD(+)</name>
        <dbReference type="ChEBI" id="CHEBI:57540"/>
    </ligand>
</feature>
<organism evidence="15 16">
    <name type="scientific">Alcaligenes endophyticus</name>
    <dbReference type="NCBI Taxonomy" id="1929088"/>
    <lineage>
        <taxon>Bacteria</taxon>
        <taxon>Pseudomonadati</taxon>
        <taxon>Pseudomonadota</taxon>
        <taxon>Betaproteobacteria</taxon>
        <taxon>Burkholderiales</taxon>
        <taxon>Alcaligenaceae</taxon>
        <taxon>Alcaligenes</taxon>
    </lineage>
</organism>
<evidence type="ECO:0000256" key="2">
    <source>
        <dbReference type="ARBA" id="ARBA00022598"/>
    </source>
</evidence>
<comment type="caution">
    <text evidence="15">The sequence shown here is derived from an EMBL/GenBank/DDBJ whole genome shotgun (WGS) entry which is preliminary data.</text>
</comment>
<dbReference type="InterPro" id="IPR013839">
    <property type="entry name" value="DNAligase_adenylation"/>
</dbReference>
<accession>A0ABT8EI22</accession>
<dbReference type="PROSITE" id="PS50172">
    <property type="entry name" value="BRCT"/>
    <property type="match status" value="1"/>
</dbReference>
<evidence type="ECO:0000256" key="13">
    <source>
        <dbReference type="RuleBase" id="RU000618"/>
    </source>
</evidence>
<dbReference type="PROSITE" id="PS01056">
    <property type="entry name" value="DNA_LIGASE_N2"/>
    <property type="match status" value="1"/>
</dbReference>
<dbReference type="InterPro" id="IPR010994">
    <property type="entry name" value="RuvA_2-like"/>
</dbReference>
<evidence type="ECO:0000256" key="5">
    <source>
        <dbReference type="ARBA" id="ARBA00022763"/>
    </source>
</evidence>
<keyword evidence="3 12" id="KW-0235">DNA replication</keyword>
<dbReference type="Gene3D" id="2.40.50.140">
    <property type="entry name" value="Nucleic acid-binding proteins"/>
    <property type="match status" value="1"/>
</dbReference>
<dbReference type="Proteomes" id="UP001168613">
    <property type="component" value="Unassembled WGS sequence"/>
</dbReference>
<dbReference type="PANTHER" id="PTHR23389:SF9">
    <property type="entry name" value="DNA LIGASE"/>
    <property type="match status" value="1"/>
</dbReference>
<protein>
    <recommendedName>
        <fullName evidence="12 13">DNA ligase</fullName>
        <ecNumber evidence="12 13">6.5.1.2</ecNumber>
    </recommendedName>
    <alternativeName>
        <fullName evidence="12">Polydeoxyribonucleotide synthase [NAD(+)]</fullName>
    </alternativeName>
</protein>
<evidence type="ECO:0000256" key="6">
    <source>
        <dbReference type="ARBA" id="ARBA00022833"/>
    </source>
</evidence>
<comment type="catalytic activity">
    <reaction evidence="11 12 13">
        <text>NAD(+) + (deoxyribonucleotide)n-3'-hydroxyl + 5'-phospho-(deoxyribonucleotide)m = (deoxyribonucleotide)n+m + AMP + beta-nicotinamide D-nucleotide.</text>
        <dbReference type="EC" id="6.5.1.2"/>
    </reaction>
</comment>
<keyword evidence="7 12" id="KW-0460">Magnesium</keyword>
<name>A0ABT8EI22_9BURK</name>
<dbReference type="SUPFAM" id="SSF52113">
    <property type="entry name" value="BRCT domain"/>
    <property type="match status" value="1"/>
</dbReference>
<dbReference type="NCBIfam" id="TIGR00575">
    <property type="entry name" value="dnlj"/>
    <property type="match status" value="1"/>
</dbReference>
<feature type="binding site" evidence="12">
    <location>
        <position position="140"/>
    </location>
    <ligand>
        <name>NAD(+)</name>
        <dbReference type="ChEBI" id="CHEBI:57540"/>
    </ligand>
</feature>
<reference evidence="15" key="1">
    <citation type="submission" date="2021-11" db="EMBL/GenBank/DDBJ databases">
        <title>Draft genome sequence of Alcaligenes endophyticus type strain CCUG 75668T.</title>
        <authorList>
            <person name="Salva-Serra F."/>
            <person name="Duran R.E."/>
            <person name="Seeger M."/>
            <person name="Moore E.R.B."/>
            <person name="Jaen-Luchoro D."/>
        </authorList>
    </citation>
    <scope>NUCLEOTIDE SEQUENCE</scope>
    <source>
        <strain evidence="15">CCUG 75668</strain>
    </source>
</reference>
<proteinExistence type="inferred from homology"/>
<dbReference type="InterPro" id="IPR004150">
    <property type="entry name" value="NAD_DNA_ligase_OB"/>
</dbReference>
<dbReference type="InterPro" id="IPR013840">
    <property type="entry name" value="DNAligase_N"/>
</dbReference>
<dbReference type="Gene3D" id="3.40.50.10190">
    <property type="entry name" value="BRCT domain"/>
    <property type="match status" value="1"/>
</dbReference>
<dbReference type="NCBIfam" id="NF005932">
    <property type="entry name" value="PRK07956.1"/>
    <property type="match status" value="1"/>
</dbReference>
<evidence type="ECO:0000313" key="15">
    <source>
        <dbReference type="EMBL" id="MDN4120785.1"/>
    </source>
</evidence>
<dbReference type="SUPFAM" id="SSF56091">
    <property type="entry name" value="DNA ligase/mRNA capping enzyme, catalytic domain"/>
    <property type="match status" value="1"/>
</dbReference>
<dbReference type="CDD" id="cd00114">
    <property type="entry name" value="LIGANc"/>
    <property type="match status" value="1"/>
</dbReference>
<evidence type="ECO:0000256" key="3">
    <source>
        <dbReference type="ARBA" id="ARBA00022705"/>
    </source>
</evidence>
<evidence type="ECO:0000259" key="14">
    <source>
        <dbReference type="PROSITE" id="PS50172"/>
    </source>
</evidence>
<feature type="binding site" evidence="12">
    <location>
        <position position="439"/>
    </location>
    <ligand>
        <name>Zn(2+)</name>
        <dbReference type="ChEBI" id="CHEBI:29105"/>
    </ligand>
</feature>
<feature type="binding site" evidence="12">
    <location>
        <position position="436"/>
    </location>
    <ligand>
        <name>Zn(2+)</name>
        <dbReference type="ChEBI" id="CHEBI:29105"/>
    </ligand>
</feature>
<evidence type="ECO:0000256" key="1">
    <source>
        <dbReference type="ARBA" id="ARBA00004067"/>
    </source>
</evidence>
<dbReference type="InterPro" id="IPR004149">
    <property type="entry name" value="Znf_DNAligase_C4"/>
</dbReference>
<dbReference type="CDD" id="cd17748">
    <property type="entry name" value="BRCT_DNA_ligase_like"/>
    <property type="match status" value="1"/>
</dbReference>
<sequence>MSLDRVKQLRLALEAYNRAYYQEDNPTVSDAQYDALMRELEALEAEHPEWITAQSPTQRVGSAPVGSFASVRHAVPMLSLANAFDSQDVFAFDKRVADTLAVAGLVGLDRQVDYIAEYKFDGLAVSLRYEHGILVQASTRGDGTTGEEVSSNIRTIKAIPLCLAGSPDQWPAVLEVRGEVLMYRQDFEALNQRQLQKGEKQFVNPRNAAAGSLRQLDPRITATRHLRFFAYGWGEISGVPGKTVAVEPQHDLFALDTPQEGLPSDTQAGMLDWMASLGLPVNQGRQVLRGADALLAFYHQAEQDRASLPFEIDGIVYKVNALRAQQTLGYVSRAPRFALAHKFPAQEETTRVEEIDFQVGRTGVVTPVVRLQPVFVGGVTVTNATLHNEDEARRKDVRVGDTVFVRRAGDVIPEVVAVVLDKRPEGAPVFAMPTSCPACGSALERLPGEVAWRCTGGLFCSAQLKQTLIHAASRKALDIEGLGDKLVEQLVDEKLITSLADIFKLHREAEQARLLALPRMGKKSLENLLAAIERAREPDLDRFIFALGIRHVGETTARDLALALGSLEALRQADQERLLAINEVGPVVAASVHHFFQEPHNLAVLQELHELGVQPKALEVATAQVQTLSGKTFVITGTLPSMSREQATQRVLEAGGKVSGSVSKKTAYVLAGAEAGSKLARAEELGIPVLDEAQFLALLEA</sequence>
<keyword evidence="5 12" id="KW-0227">DNA damage</keyword>
<dbReference type="Pfam" id="PF01653">
    <property type="entry name" value="DNA_ligase_aden"/>
    <property type="match status" value="1"/>
</dbReference>
<dbReference type="Pfam" id="PF03119">
    <property type="entry name" value="DNA_ligase_ZBD"/>
    <property type="match status" value="1"/>
</dbReference>
<dbReference type="Gene3D" id="6.20.10.30">
    <property type="match status" value="1"/>
</dbReference>
<dbReference type="HAMAP" id="MF_01588">
    <property type="entry name" value="DNA_ligase_A"/>
    <property type="match status" value="1"/>
</dbReference>
<dbReference type="PIRSF" id="PIRSF001604">
    <property type="entry name" value="LigA"/>
    <property type="match status" value="1"/>
</dbReference>
<evidence type="ECO:0000313" key="16">
    <source>
        <dbReference type="Proteomes" id="UP001168613"/>
    </source>
</evidence>
<dbReference type="InterPro" id="IPR018239">
    <property type="entry name" value="DNA_ligase_AS"/>
</dbReference>
<dbReference type="SUPFAM" id="SSF47781">
    <property type="entry name" value="RuvA domain 2-like"/>
    <property type="match status" value="1"/>
</dbReference>
<dbReference type="Pfam" id="PF00533">
    <property type="entry name" value="BRCT"/>
    <property type="match status" value="1"/>
</dbReference>
<feature type="active site" description="N6-AMP-lysine intermediate" evidence="12">
    <location>
        <position position="119"/>
    </location>
</feature>
<dbReference type="Gene3D" id="1.10.287.610">
    <property type="entry name" value="Helix hairpin bin"/>
    <property type="match status" value="1"/>
</dbReference>
<keyword evidence="8 12" id="KW-0520">NAD</keyword>
<evidence type="ECO:0000256" key="11">
    <source>
        <dbReference type="ARBA" id="ARBA00034005"/>
    </source>
</evidence>
<dbReference type="Gene3D" id="1.10.150.20">
    <property type="entry name" value="5' to 3' exonuclease, C-terminal subdomain"/>
    <property type="match status" value="2"/>
</dbReference>
<dbReference type="InterPro" id="IPR003583">
    <property type="entry name" value="Hlx-hairpin-Hlx_DNA-bd_motif"/>
</dbReference>
<dbReference type="PROSITE" id="PS01055">
    <property type="entry name" value="DNA_LIGASE_N1"/>
    <property type="match status" value="1"/>
</dbReference>
<feature type="binding site" evidence="12">
    <location>
        <begin position="30"/>
        <end position="34"/>
    </location>
    <ligand>
        <name>NAD(+)</name>
        <dbReference type="ChEBI" id="CHEBI:57540"/>
    </ligand>
</feature>
<dbReference type="EMBL" id="JAJHNU010000001">
    <property type="protein sequence ID" value="MDN4120785.1"/>
    <property type="molecule type" value="Genomic_DNA"/>
</dbReference>
<feature type="binding site" evidence="12">
    <location>
        <position position="342"/>
    </location>
    <ligand>
        <name>NAD(+)</name>
        <dbReference type="ChEBI" id="CHEBI:57540"/>
    </ligand>
</feature>